<protein>
    <submittedName>
        <fullName evidence="10">Leucine-rich repeats and WD repeat domain-containing protein 1</fullName>
    </submittedName>
</protein>
<evidence type="ECO:0000256" key="5">
    <source>
        <dbReference type="ARBA" id="ARBA00022737"/>
    </source>
</evidence>
<evidence type="ECO:0000256" key="6">
    <source>
        <dbReference type="ARBA" id="ARBA00022853"/>
    </source>
</evidence>
<dbReference type="GO" id="GO:0006325">
    <property type="term" value="P:chromatin organization"/>
    <property type="evidence" value="ECO:0007669"/>
    <property type="project" value="UniProtKB-KW"/>
</dbReference>
<evidence type="ECO:0000313" key="10">
    <source>
        <dbReference type="EMBL" id="KAG0266925.1"/>
    </source>
</evidence>
<keyword evidence="3 7" id="KW-0853">WD repeat</keyword>
<dbReference type="AlphaFoldDB" id="A0A9P6QEM9"/>
<dbReference type="PROSITE" id="PS50294">
    <property type="entry name" value="WD_REPEATS_REGION"/>
    <property type="match status" value="1"/>
</dbReference>
<feature type="region of interest" description="Disordered" evidence="8">
    <location>
        <begin position="1"/>
        <end position="70"/>
    </location>
</feature>
<dbReference type="GO" id="GO:0071169">
    <property type="term" value="P:establishment of protein localization to chromatin"/>
    <property type="evidence" value="ECO:0007669"/>
    <property type="project" value="TreeGrafter"/>
</dbReference>
<keyword evidence="6" id="KW-0156">Chromatin regulator</keyword>
<keyword evidence="4" id="KW-0433">Leucine-rich repeat</keyword>
<feature type="compositionally biased region" description="Acidic residues" evidence="8">
    <location>
        <begin position="247"/>
        <end position="256"/>
    </location>
</feature>
<dbReference type="Proteomes" id="UP000726737">
    <property type="component" value="Unassembled WGS sequence"/>
</dbReference>
<keyword evidence="2" id="KW-0158">Chromosome</keyword>
<gene>
    <name evidence="10" type="primary">LRWD1</name>
    <name evidence="10" type="ORF">BG011_000064</name>
</gene>
<feature type="region of interest" description="Disordered" evidence="8">
    <location>
        <begin position="518"/>
        <end position="548"/>
    </location>
</feature>
<dbReference type="InterPro" id="IPR036322">
    <property type="entry name" value="WD40_repeat_dom_sf"/>
</dbReference>
<feature type="region of interest" description="Disordered" evidence="8">
    <location>
        <begin position="107"/>
        <end position="150"/>
    </location>
</feature>
<dbReference type="SMART" id="SM00320">
    <property type="entry name" value="WD40"/>
    <property type="match status" value="3"/>
</dbReference>
<organism evidence="10 11">
    <name type="scientific">Mortierella polycephala</name>
    <dbReference type="NCBI Taxonomy" id="41804"/>
    <lineage>
        <taxon>Eukaryota</taxon>
        <taxon>Fungi</taxon>
        <taxon>Fungi incertae sedis</taxon>
        <taxon>Mucoromycota</taxon>
        <taxon>Mortierellomycotina</taxon>
        <taxon>Mortierellomycetes</taxon>
        <taxon>Mortierellales</taxon>
        <taxon>Mortierellaceae</taxon>
        <taxon>Mortierella</taxon>
    </lineage>
</organism>
<accession>A0A9P6QEM9</accession>
<dbReference type="SUPFAM" id="SSF50978">
    <property type="entry name" value="WD40 repeat-like"/>
    <property type="match status" value="1"/>
</dbReference>
<dbReference type="GO" id="GO:0003682">
    <property type="term" value="F:chromatin binding"/>
    <property type="evidence" value="ECO:0007669"/>
    <property type="project" value="TreeGrafter"/>
</dbReference>
<evidence type="ECO:0000313" key="11">
    <source>
        <dbReference type="Proteomes" id="UP000726737"/>
    </source>
</evidence>
<evidence type="ECO:0000256" key="4">
    <source>
        <dbReference type="ARBA" id="ARBA00022614"/>
    </source>
</evidence>
<evidence type="ECO:0000256" key="8">
    <source>
        <dbReference type="SAM" id="MobiDB-lite"/>
    </source>
</evidence>
<dbReference type="InterPro" id="IPR052489">
    <property type="entry name" value="LRWD1"/>
</dbReference>
<name>A0A9P6QEM9_9FUNG</name>
<dbReference type="InterPro" id="IPR001680">
    <property type="entry name" value="WD40_rpt"/>
</dbReference>
<keyword evidence="11" id="KW-1185">Reference proteome</keyword>
<feature type="region of interest" description="Disordered" evidence="8">
    <location>
        <begin position="236"/>
        <end position="257"/>
    </location>
</feature>
<evidence type="ECO:0000256" key="3">
    <source>
        <dbReference type="ARBA" id="ARBA00022574"/>
    </source>
</evidence>
<comment type="subcellular location">
    <subcellularLocation>
        <location evidence="1">Chromosome</location>
    </subcellularLocation>
</comment>
<evidence type="ECO:0000256" key="7">
    <source>
        <dbReference type="PROSITE-ProRule" id="PRU00221"/>
    </source>
</evidence>
<dbReference type="InterPro" id="IPR019775">
    <property type="entry name" value="WD40_repeat_CS"/>
</dbReference>
<dbReference type="PANTHER" id="PTHR24370">
    <property type="entry name" value="OPTICIN"/>
    <property type="match status" value="1"/>
</dbReference>
<comment type="caution">
    <text evidence="10">The sequence shown here is derived from an EMBL/GenBank/DDBJ whole genome shotgun (WGS) entry which is preliminary data.</text>
</comment>
<dbReference type="InterPro" id="IPR056160">
    <property type="entry name" value="WD_LRWD1"/>
</dbReference>
<dbReference type="PROSITE" id="PS50082">
    <property type="entry name" value="WD_REPEATS_2"/>
    <property type="match status" value="1"/>
</dbReference>
<reference evidence="10" key="1">
    <citation type="journal article" date="2020" name="Fungal Divers.">
        <title>Resolving the Mortierellaceae phylogeny through synthesis of multi-gene phylogenetics and phylogenomics.</title>
        <authorList>
            <person name="Vandepol N."/>
            <person name="Liber J."/>
            <person name="Desiro A."/>
            <person name="Na H."/>
            <person name="Kennedy M."/>
            <person name="Barry K."/>
            <person name="Grigoriev I.V."/>
            <person name="Miller A.N."/>
            <person name="O'Donnell K."/>
            <person name="Stajich J.E."/>
            <person name="Bonito G."/>
        </authorList>
    </citation>
    <scope>NUCLEOTIDE SEQUENCE</scope>
    <source>
        <strain evidence="10">KOD948</strain>
    </source>
</reference>
<dbReference type="Pfam" id="PF23215">
    <property type="entry name" value="WD_LRWD1"/>
    <property type="match status" value="1"/>
</dbReference>
<dbReference type="PANTHER" id="PTHR24370:SF10">
    <property type="entry name" value="LEUCINE-RICH REPEAT AND WD REPEAT-CONTAINING PROTEIN 1"/>
    <property type="match status" value="1"/>
</dbReference>
<feature type="domain" description="Leucine-rich repeat and WD repeat-containing protein 1 WD" evidence="9">
    <location>
        <begin position="278"/>
        <end position="413"/>
    </location>
</feature>
<evidence type="ECO:0000259" key="9">
    <source>
        <dbReference type="Pfam" id="PF23215"/>
    </source>
</evidence>
<dbReference type="OrthoDB" id="7318948at2759"/>
<sequence>MARKRTTIIESSSEESAPEDRLKKTRVRSTVPLTRRATSRSGIKPPSAPLTRNAPLTSGTKVPPTPAPNTATLRAAVGTASGAAAAAKIRTSSSMKVTKQRVLVETSKSKVAKPTSPAKSHLIKGQAEAVAPAQGNETGSSNNDDHGEYEQGIDQCQENRMAPHWVYPNLLDGTDVEDGNSQGYILEHMIRAHSKSTHDGQDDNETNTWAAAFQPTLPVRRSYAQQRFMNDAMEVTATSTSLKEGDKGDDDDDDDEEMRKIKERKRLLAKEMSRQQTKSSSIVATCGGNTVCLIDCRMGKVVAKYSHQEEEEFMCLAWTTLDHHENGYDGEDEGWMNIKSPCASEDRLQQTNILAAAGRMGSIKLINPLQNTCYKYLHGHKDSIVQLKFSLTNPRWLFSASMDGTARLWDIGSLLGYSTEARCLAEFTGMDNTSATAIGVSEKYLIVGTVKGLMAQYNLFDLAGVIEKNPPSDNKETIRSVKPERIYPPSQEWHESSLDDIVYIPYFSEKSYAALKSERAGKDKNSGSGKTKAKDKAKSKGVRGRGHNMGIDNEDGEFVFASREDSQGEIIVWDASSSTDTDAALKTILEWQIAESWTKITLAENVLSAPQAGDAKRVGNTKDKTLAERRQNVLVVGTTDGKIALYDLGRKPVHAKDGNIIAEKPNRTISHAESAELFRDVAVSQDLNMIVAADWTNRVLIWNYSENTTNV</sequence>
<evidence type="ECO:0000256" key="2">
    <source>
        <dbReference type="ARBA" id="ARBA00022454"/>
    </source>
</evidence>
<evidence type="ECO:0000256" key="1">
    <source>
        <dbReference type="ARBA" id="ARBA00004286"/>
    </source>
</evidence>
<feature type="repeat" description="WD" evidence="7">
    <location>
        <begin position="377"/>
        <end position="411"/>
    </location>
</feature>
<keyword evidence="5" id="KW-0677">Repeat</keyword>
<dbReference type="Gene3D" id="2.130.10.10">
    <property type="entry name" value="YVTN repeat-like/Quinoprotein amine dehydrogenase"/>
    <property type="match status" value="1"/>
</dbReference>
<proteinExistence type="predicted"/>
<dbReference type="EMBL" id="JAAAJA010000010">
    <property type="protein sequence ID" value="KAG0266925.1"/>
    <property type="molecule type" value="Genomic_DNA"/>
</dbReference>
<dbReference type="GO" id="GO:0005664">
    <property type="term" value="C:nuclear origin of replication recognition complex"/>
    <property type="evidence" value="ECO:0007669"/>
    <property type="project" value="TreeGrafter"/>
</dbReference>
<dbReference type="InterPro" id="IPR015943">
    <property type="entry name" value="WD40/YVTN_repeat-like_dom_sf"/>
</dbReference>
<dbReference type="PROSITE" id="PS00678">
    <property type="entry name" value="WD_REPEATS_1"/>
    <property type="match status" value="1"/>
</dbReference>